<evidence type="ECO:0000313" key="1">
    <source>
        <dbReference type="EMBL" id="CAI8024475.1"/>
    </source>
</evidence>
<keyword evidence="2" id="KW-1185">Reference proteome</keyword>
<accession>A0AA35WRY1</accession>
<proteinExistence type="predicted"/>
<dbReference type="AlphaFoldDB" id="A0AA35WRY1"/>
<evidence type="ECO:0000313" key="2">
    <source>
        <dbReference type="Proteomes" id="UP001174909"/>
    </source>
</evidence>
<name>A0AA35WRY1_GEOBA</name>
<dbReference type="EMBL" id="CASHTH010002078">
    <property type="protein sequence ID" value="CAI8024475.1"/>
    <property type="molecule type" value="Genomic_DNA"/>
</dbReference>
<feature type="non-terminal residue" evidence="1">
    <location>
        <position position="1"/>
    </location>
</feature>
<gene>
    <name evidence="1" type="ORF">GBAR_LOCUS14201</name>
</gene>
<organism evidence="1 2">
    <name type="scientific">Geodia barretti</name>
    <name type="common">Barrett's horny sponge</name>
    <dbReference type="NCBI Taxonomy" id="519541"/>
    <lineage>
        <taxon>Eukaryota</taxon>
        <taxon>Metazoa</taxon>
        <taxon>Porifera</taxon>
        <taxon>Demospongiae</taxon>
        <taxon>Heteroscleromorpha</taxon>
        <taxon>Tetractinellida</taxon>
        <taxon>Astrophorina</taxon>
        <taxon>Geodiidae</taxon>
        <taxon>Geodia</taxon>
    </lineage>
</organism>
<reference evidence="1" key="1">
    <citation type="submission" date="2023-03" db="EMBL/GenBank/DDBJ databases">
        <authorList>
            <person name="Steffen K."/>
            <person name="Cardenas P."/>
        </authorList>
    </citation>
    <scope>NUCLEOTIDE SEQUENCE</scope>
</reference>
<dbReference type="Proteomes" id="UP001174909">
    <property type="component" value="Unassembled WGS sequence"/>
</dbReference>
<sequence>ALQGTHVLGIECSDLKVSERHGAGGGDLHLLVLSLKHVSNVVCPVLLTLALRDRGGMGWKRYDASQIP</sequence>
<comment type="caution">
    <text evidence="1">The sequence shown here is derived from an EMBL/GenBank/DDBJ whole genome shotgun (WGS) entry which is preliminary data.</text>
</comment>
<protein>
    <submittedName>
        <fullName evidence="1">Uncharacterized protein</fullName>
    </submittedName>
</protein>